<protein>
    <submittedName>
        <fullName evidence="1">Uncharacterized protein</fullName>
    </submittedName>
</protein>
<dbReference type="InParanoid" id="E9GE46"/>
<evidence type="ECO:0000313" key="2">
    <source>
        <dbReference type="Proteomes" id="UP000000305"/>
    </source>
</evidence>
<gene>
    <name evidence="1" type="ORF">DAPPUDRAFT_302554</name>
</gene>
<proteinExistence type="predicted"/>
<dbReference type="EMBL" id="GL732540">
    <property type="protein sequence ID" value="EFX82377.1"/>
    <property type="molecule type" value="Genomic_DNA"/>
</dbReference>
<reference evidence="1 2" key="1">
    <citation type="journal article" date="2011" name="Science">
        <title>The ecoresponsive genome of Daphnia pulex.</title>
        <authorList>
            <person name="Colbourne J.K."/>
            <person name="Pfrender M.E."/>
            <person name="Gilbert D."/>
            <person name="Thomas W.K."/>
            <person name="Tucker A."/>
            <person name="Oakley T.H."/>
            <person name="Tokishita S."/>
            <person name="Aerts A."/>
            <person name="Arnold G.J."/>
            <person name="Basu M.K."/>
            <person name="Bauer D.J."/>
            <person name="Caceres C.E."/>
            <person name="Carmel L."/>
            <person name="Casola C."/>
            <person name="Choi J.H."/>
            <person name="Detter J.C."/>
            <person name="Dong Q."/>
            <person name="Dusheyko S."/>
            <person name="Eads B.D."/>
            <person name="Frohlich T."/>
            <person name="Geiler-Samerotte K.A."/>
            <person name="Gerlach D."/>
            <person name="Hatcher P."/>
            <person name="Jogdeo S."/>
            <person name="Krijgsveld J."/>
            <person name="Kriventseva E.V."/>
            <person name="Kultz D."/>
            <person name="Laforsch C."/>
            <person name="Lindquist E."/>
            <person name="Lopez J."/>
            <person name="Manak J.R."/>
            <person name="Muller J."/>
            <person name="Pangilinan J."/>
            <person name="Patwardhan R.P."/>
            <person name="Pitluck S."/>
            <person name="Pritham E.J."/>
            <person name="Rechtsteiner A."/>
            <person name="Rho M."/>
            <person name="Rogozin I.B."/>
            <person name="Sakarya O."/>
            <person name="Salamov A."/>
            <person name="Schaack S."/>
            <person name="Shapiro H."/>
            <person name="Shiga Y."/>
            <person name="Skalitzky C."/>
            <person name="Smith Z."/>
            <person name="Souvorov A."/>
            <person name="Sung W."/>
            <person name="Tang Z."/>
            <person name="Tsuchiya D."/>
            <person name="Tu H."/>
            <person name="Vos H."/>
            <person name="Wang M."/>
            <person name="Wolf Y.I."/>
            <person name="Yamagata H."/>
            <person name="Yamada T."/>
            <person name="Ye Y."/>
            <person name="Shaw J.R."/>
            <person name="Andrews J."/>
            <person name="Crease T.J."/>
            <person name="Tang H."/>
            <person name="Lucas S.M."/>
            <person name="Robertson H.M."/>
            <person name="Bork P."/>
            <person name="Koonin E.V."/>
            <person name="Zdobnov E.M."/>
            <person name="Grigoriev I.V."/>
            <person name="Lynch M."/>
            <person name="Boore J.L."/>
        </authorList>
    </citation>
    <scope>NUCLEOTIDE SEQUENCE [LARGE SCALE GENOMIC DNA]</scope>
</reference>
<dbReference type="Proteomes" id="UP000000305">
    <property type="component" value="Unassembled WGS sequence"/>
</dbReference>
<dbReference type="KEGG" id="dpx:DAPPUDRAFT_302554"/>
<sequence>MVHPMFQPFLPAMISNFNRQVSRCTISGVDDVGVNKFIVSACHNRIIGWNFVFPLRNNMCSIQHATLQPIAPVAELFGRVIHRQMSKSMVELSRAQASDYTLTLESR</sequence>
<keyword evidence="2" id="KW-1185">Reference proteome</keyword>
<evidence type="ECO:0000313" key="1">
    <source>
        <dbReference type="EMBL" id="EFX82377.1"/>
    </source>
</evidence>
<dbReference type="AlphaFoldDB" id="E9GE46"/>
<name>E9GE46_DAPPU</name>
<accession>E9GE46</accession>
<dbReference type="HOGENOM" id="CLU_2212542_0_0_1"/>
<organism evidence="1 2">
    <name type="scientific">Daphnia pulex</name>
    <name type="common">Water flea</name>
    <dbReference type="NCBI Taxonomy" id="6669"/>
    <lineage>
        <taxon>Eukaryota</taxon>
        <taxon>Metazoa</taxon>
        <taxon>Ecdysozoa</taxon>
        <taxon>Arthropoda</taxon>
        <taxon>Crustacea</taxon>
        <taxon>Branchiopoda</taxon>
        <taxon>Diplostraca</taxon>
        <taxon>Cladocera</taxon>
        <taxon>Anomopoda</taxon>
        <taxon>Daphniidae</taxon>
        <taxon>Daphnia</taxon>
    </lineage>
</organism>